<dbReference type="InterPro" id="IPR015915">
    <property type="entry name" value="Kelch-typ_b-propeller"/>
</dbReference>
<evidence type="ECO:0000313" key="4">
    <source>
        <dbReference type="Proteomes" id="UP000591131"/>
    </source>
</evidence>
<proteinExistence type="predicted"/>
<dbReference type="InterPro" id="IPR011043">
    <property type="entry name" value="Gal_Oxase/kelch_b-propeller"/>
</dbReference>
<dbReference type="Gene3D" id="2.120.10.80">
    <property type="entry name" value="Kelch-type beta propeller"/>
    <property type="match status" value="3"/>
</dbReference>
<evidence type="ECO:0000313" key="3">
    <source>
        <dbReference type="EMBL" id="KAF4667087.1"/>
    </source>
</evidence>
<keyword evidence="4" id="KW-1185">Reference proteome</keyword>
<evidence type="ECO:0000256" key="1">
    <source>
        <dbReference type="ARBA" id="ARBA00022441"/>
    </source>
</evidence>
<gene>
    <name evidence="3" type="ORF">FOL47_003738</name>
</gene>
<name>A0A7J6M6D8_PERCH</name>
<dbReference type="PANTHER" id="PTHR46093">
    <property type="entry name" value="ACYL-COA-BINDING DOMAIN-CONTAINING PROTEIN 5"/>
    <property type="match status" value="1"/>
</dbReference>
<dbReference type="AlphaFoldDB" id="A0A7J6M6D8"/>
<dbReference type="SUPFAM" id="SSF50965">
    <property type="entry name" value="Galactose oxidase, central domain"/>
    <property type="match status" value="2"/>
</dbReference>
<sequence length="692" mass="75810">MSGQTCGIYRSASVTLGPVTGTVTPPFEMISSSPWDDISDAPDRAYSERLCGSVNENYRGVIRIRCVEGSLVTETDGCEPQWTEITPVFPPTPRSQAQAVTLSDGAILLLGGFDTTSRKNDVWLWYPPSRNSQLDDNQASQASGIITIHQFVLVTRDFGPPDTYDARGGSWKEFKLPAAGTPWSPRLGHSAVRVADASSRDHIMSARSQLLGVDPRGCSVDNSLIECITDAGPVGRRIIIDPTLQRCRRFETNVMISGGSLDALALSFEIGSINCTVQLRTTVEGRLQLTGCVISTASSIRYKTRSCIANGLLTIAVDFHWDTLQLQLVLDGNDLVTMSLPEVHSGTEVGLNAIHFAAWQEPWTSVTPRMMRARNHSITMQAGMWTELASPAPWEERTQVATLPLRDGTVMLIGGQHEGRLGDVWRWIPFTCSHQQSDYSMNGPAAEDLYAIENEYLAQFEVDCEAVITGTVSTTPFVQYVVFFPTRLLNGRAEASQWVSLTAKAPFSARSGATATELMDGSVLLFGGFDGSFTNEVWKWKQTSHPAQICTVAWKGIWEQLTAAPWDPRYGLSSINLYSANEWGADAVLIFGGFGKASKSIETLIVGRSVSVQLSGSETLFSDVWCYEDERWSRITQAGPLTKRYHAALTRIGNDSFVVLGGYDENSRPIADVWQWRAEPAAGSLCSVEVST</sequence>
<dbReference type="OrthoDB" id="2423964at2759"/>
<keyword evidence="2" id="KW-0677">Repeat</keyword>
<dbReference type="EMBL" id="JAAPAO010000219">
    <property type="protein sequence ID" value="KAF4667087.1"/>
    <property type="molecule type" value="Genomic_DNA"/>
</dbReference>
<comment type="caution">
    <text evidence="3">The sequence shown here is derived from an EMBL/GenBank/DDBJ whole genome shotgun (WGS) entry which is preliminary data.</text>
</comment>
<organism evidence="3 4">
    <name type="scientific">Perkinsus chesapeaki</name>
    <name type="common">Clam parasite</name>
    <name type="synonym">Perkinsus andrewsi</name>
    <dbReference type="NCBI Taxonomy" id="330153"/>
    <lineage>
        <taxon>Eukaryota</taxon>
        <taxon>Sar</taxon>
        <taxon>Alveolata</taxon>
        <taxon>Perkinsozoa</taxon>
        <taxon>Perkinsea</taxon>
        <taxon>Perkinsida</taxon>
        <taxon>Perkinsidae</taxon>
        <taxon>Perkinsus</taxon>
    </lineage>
</organism>
<dbReference type="PANTHER" id="PTHR46093:SF18">
    <property type="entry name" value="FIBRONECTIN TYPE-III DOMAIN-CONTAINING PROTEIN"/>
    <property type="match status" value="1"/>
</dbReference>
<evidence type="ECO:0000256" key="2">
    <source>
        <dbReference type="ARBA" id="ARBA00022737"/>
    </source>
</evidence>
<dbReference type="Proteomes" id="UP000591131">
    <property type="component" value="Unassembled WGS sequence"/>
</dbReference>
<reference evidence="3 4" key="1">
    <citation type="submission" date="2020-04" db="EMBL/GenBank/DDBJ databases">
        <title>Perkinsus chesapeaki whole genome sequence.</title>
        <authorList>
            <person name="Bogema D.R."/>
        </authorList>
    </citation>
    <scope>NUCLEOTIDE SEQUENCE [LARGE SCALE GENOMIC DNA]</scope>
    <source>
        <strain evidence="3">ATCC PRA-425</strain>
    </source>
</reference>
<keyword evidence="1" id="KW-0880">Kelch repeat</keyword>
<protein>
    <submittedName>
        <fullName evidence="3">Uncharacterized protein</fullName>
    </submittedName>
</protein>
<accession>A0A7J6M6D8</accession>